<proteinExistence type="predicted"/>
<dbReference type="EMBL" id="BGZK01001931">
    <property type="protein sequence ID" value="GBP88415.1"/>
    <property type="molecule type" value="Genomic_DNA"/>
</dbReference>
<dbReference type="AlphaFoldDB" id="A0A4C1ZPE2"/>
<sequence length="222" mass="25422">MCVAFLMIVLRNHVPCVVHMDTVIKRKKQQLFKKVMSYETGWSEPVIWNSTDEALIPSRSQYKVFFSASAYPRPATHSYEKTVGEKKNGSNSSTKFLIIYYHVVYEANVLNYTYKPESETRTPVKPSALDFKRSHLEIWTGRRSLDCEKYEHARPDLAARTASYLLCAERRKPVRLRDSRYGTGGKQIYHELALAIGAGAVRVWAAISSRLPISEKRTTANK</sequence>
<dbReference type="Proteomes" id="UP000299102">
    <property type="component" value="Unassembled WGS sequence"/>
</dbReference>
<keyword evidence="2" id="KW-1185">Reference proteome</keyword>
<accession>A0A4C1ZPE2</accession>
<protein>
    <submittedName>
        <fullName evidence="1">Uncharacterized protein</fullName>
    </submittedName>
</protein>
<gene>
    <name evidence="1" type="ORF">EVAR_56892_1</name>
</gene>
<evidence type="ECO:0000313" key="2">
    <source>
        <dbReference type="Proteomes" id="UP000299102"/>
    </source>
</evidence>
<name>A0A4C1ZPE2_EUMVA</name>
<comment type="caution">
    <text evidence="1">The sequence shown here is derived from an EMBL/GenBank/DDBJ whole genome shotgun (WGS) entry which is preliminary data.</text>
</comment>
<organism evidence="1 2">
    <name type="scientific">Eumeta variegata</name>
    <name type="common">Bagworm moth</name>
    <name type="synonym">Eumeta japonica</name>
    <dbReference type="NCBI Taxonomy" id="151549"/>
    <lineage>
        <taxon>Eukaryota</taxon>
        <taxon>Metazoa</taxon>
        <taxon>Ecdysozoa</taxon>
        <taxon>Arthropoda</taxon>
        <taxon>Hexapoda</taxon>
        <taxon>Insecta</taxon>
        <taxon>Pterygota</taxon>
        <taxon>Neoptera</taxon>
        <taxon>Endopterygota</taxon>
        <taxon>Lepidoptera</taxon>
        <taxon>Glossata</taxon>
        <taxon>Ditrysia</taxon>
        <taxon>Tineoidea</taxon>
        <taxon>Psychidae</taxon>
        <taxon>Oiketicinae</taxon>
        <taxon>Eumeta</taxon>
    </lineage>
</organism>
<evidence type="ECO:0000313" key="1">
    <source>
        <dbReference type="EMBL" id="GBP88415.1"/>
    </source>
</evidence>
<reference evidence="1 2" key="1">
    <citation type="journal article" date="2019" name="Commun. Biol.">
        <title>The bagworm genome reveals a unique fibroin gene that provides high tensile strength.</title>
        <authorList>
            <person name="Kono N."/>
            <person name="Nakamura H."/>
            <person name="Ohtoshi R."/>
            <person name="Tomita M."/>
            <person name="Numata K."/>
            <person name="Arakawa K."/>
        </authorList>
    </citation>
    <scope>NUCLEOTIDE SEQUENCE [LARGE SCALE GENOMIC DNA]</scope>
</reference>